<gene>
    <name evidence="1" type="ORF">IAB38_03690</name>
</gene>
<evidence type="ECO:0000313" key="1">
    <source>
        <dbReference type="EMBL" id="HIR59131.1"/>
    </source>
</evidence>
<protein>
    <submittedName>
        <fullName evidence="1">Uncharacterized protein</fullName>
    </submittedName>
</protein>
<dbReference type="Proteomes" id="UP000824232">
    <property type="component" value="Unassembled WGS sequence"/>
</dbReference>
<accession>A0A9D1DUH4</accession>
<proteinExistence type="predicted"/>
<reference evidence="1" key="1">
    <citation type="submission" date="2020-10" db="EMBL/GenBank/DDBJ databases">
        <authorList>
            <person name="Gilroy R."/>
        </authorList>
    </citation>
    <scope>NUCLEOTIDE SEQUENCE</scope>
    <source>
        <strain evidence="1">CHK184-20233</strain>
    </source>
</reference>
<comment type="caution">
    <text evidence="1">The sequence shown here is derived from an EMBL/GenBank/DDBJ whole genome shotgun (WGS) entry which is preliminary data.</text>
</comment>
<sequence>MNTKELRIYNNLIKLLINLELEGYENREKIVSFVLENIITSSEMLKDFEICERLSILVESSTIIKTSLSMLTESVEQDYEKEDVTNLGRNYNNSLLIGNLYIAHDKYLDLLGNYRVYKLDRYHSKYLVDNKLESLSIEKEIKERDKVLIKNFDLKI</sequence>
<dbReference type="EMBL" id="DVHC01000038">
    <property type="protein sequence ID" value="HIR59131.1"/>
    <property type="molecule type" value="Genomic_DNA"/>
</dbReference>
<evidence type="ECO:0000313" key="2">
    <source>
        <dbReference type="Proteomes" id="UP000824232"/>
    </source>
</evidence>
<dbReference type="AlphaFoldDB" id="A0A9D1DUH4"/>
<name>A0A9D1DUH4_9FIRM</name>
<reference evidence="1" key="2">
    <citation type="journal article" date="2021" name="PeerJ">
        <title>Extensive microbial diversity within the chicken gut microbiome revealed by metagenomics and culture.</title>
        <authorList>
            <person name="Gilroy R."/>
            <person name="Ravi A."/>
            <person name="Getino M."/>
            <person name="Pursley I."/>
            <person name="Horton D.L."/>
            <person name="Alikhan N.F."/>
            <person name="Baker D."/>
            <person name="Gharbi K."/>
            <person name="Hall N."/>
            <person name="Watson M."/>
            <person name="Adriaenssens E.M."/>
            <person name="Foster-Nyarko E."/>
            <person name="Jarju S."/>
            <person name="Secka A."/>
            <person name="Antonio M."/>
            <person name="Oren A."/>
            <person name="Chaudhuri R.R."/>
            <person name="La Ragione R."/>
            <person name="Hildebrand F."/>
            <person name="Pallen M.J."/>
        </authorList>
    </citation>
    <scope>NUCLEOTIDE SEQUENCE</scope>
    <source>
        <strain evidence="1">CHK184-20233</strain>
    </source>
</reference>
<organism evidence="1 2">
    <name type="scientific">Candidatus Onthousia excrementipullorum</name>
    <dbReference type="NCBI Taxonomy" id="2840884"/>
    <lineage>
        <taxon>Bacteria</taxon>
        <taxon>Bacillati</taxon>
        <taxon>Bacillota</taxon>
        <taxon>Bacilli</taxon>
        <taxon>Candidatus Onthousia</taxon>
    </lineage>
</organism>